<dbReference type="PANTHER" id="PTHR23195">
    <property type="entry name" value="YEATS DOMAIN"/>
    <property type="match status" value="1"/>
</dbReference>
<dbReference type="AlphaFoldDB" id="A0A9P4R4L3"/>
<protein>
    <recommendedName>
        <fullName evidence="7">Protein AF-9 homolog</fullName>
    </recommendedName>
</protein>
<evidence type="ECO:0000313" key="11">
    <source>
        <dbReference type="EMBL" id="KAF2736702.1"/>
    </source>
</evidence>
<dbReference type="PROSITE" id="PS51037">
    <property type="entry name" value="YEATS"/>
    <property type="match status" value="1"/>
</dbReference>
<keyword evidence="7" id="KW-0963">Cytoplasm</keyword>
<dbReference type="Proteomes" id="UP000799444">
    <property type="component" value="Unassembled WGS sequence"/>
</dbReference>
<evidence type="ECO:0000256" key="2">
    <source>
        <dbReference type="ARBA" id="ARBA00022771"/>
    </source>
</evidence>
<evidence type="ECO:0000259" key="10">
    <source>
        <dbReference type="PROSITE" id="PS51037"/>
    </source>
</evidence>
<dbReference type="InterPro" id="IPR027370">
    <property type="entry name" value="Znf-RING_euk"/>
</dbReference>
<gene>
    <name evidence="7" type="primary">YAF9</name>
    <name evidence="11" type="ORF">EJ04DRAFT_432299</name>
</gene>
<dbReference type="InterPro" id="IPR013083">
    <property type="entry name" value="Znf_RING/FYVE/PHD"/>
</dbReference>
<keyword evidence="4 6" id="KW-0539">Nucleus</keyword>
<organism evidence="11 12">
    <name type="scientific">Polyplosphaeria fusca</name>
    <dbReference type="NCBI Taxonomy" id="682080"/>
    <lineage>
        <taxon>Eukaryota</taxon>
        <taxon>Fungi</taxon>
        <taxon>Dikarya</taxon>
        <taxon>Ascomycota</taxon>
        <taxon>Pezizomycotina</taxon>
        <taxon>Dothideomycetes</taxon>
        <taxon>Pleosporomycetidae</taxon>
        <taxon>Pleosporales</taxon>
        <taxon>Tetraplosphaeriaceae</taxon>
        <taxon>Polyplosphaeria</taxon>
    </lineage>
</organism>
<dbReference type="Pfam" id="PF13445">
    <property type="entry name" value="zf-RING_UBOX"/>
    <property type="match status" value="1"/>
</dbReference>
<evidence type="ECO:0000256" key="3">
    <source>
        <dbReference type="ARBA" id="ARBA00022833"/>
    </source>
</evidence>
<keyword evidence="7" id="KW-0156">Chromatin regulator</keyword>
<dbReference type="Pfam" id="PF03366">
    <property type="entry name" value="YEATS"/>
    <property type="match status" value="1"/>
</dbReference>
<keyword evidence="7" id="KW-0175">Coiled coil</keyword>
<dbReference type="Gene3D" id="2.60.40.1970">
    <property type="entry name" value="YEATS domain"/>
    <property type="match status" value="1"/>
</dbReference>
<keyword evidence="7" id="KW-0010">Activator</keyword>
<comment type="function">
    <text evidence="7">Component of the SWR1 complex which mediates the ATP-dependent exchange of histone H2A for an H2A variant leading to transcriptional regulation of selected genes by chromatin remodeling. Component of the NuA4 histone acetyltransferase complex which is involved in transcriptional activation of selected genes principally by acetylation of nucleosomal histones H4 and H2A. The NuA4 complex is also involved in DNA repair. Yaf9 may also be required for viability in conditions in which the structural integrity of the spindle is compromised.</text>
</comment>
<comment type="caution">
    <text evidence="11">The sequence shown here is derived from an EMBL/GenBank/DDBJ whole genome shotgun (WGS) entry which is preliminary data.</text>
</comment>
<evidence type="ECO:0000313" key="12">
    <source>
        <dbReference type="Proteomes" id="UP000799444"/>
    </source>
</evidence>
<dbReference type="InterPro" id="IPR017907">
    <property type="entry name" value="Znf_RING_CS"/>
</dbReference>
<feature type="domain" description="YEATS" evidence="10">
    <location>
        <begin position="120"/>
        <end position="270"/>
    </location>
</feature>
<keyword evidence="7" id="KW-0234">DNA repair</keyword>
<dbReference type="PROSITE" id="PS00518">
    <property type="entry name" value="ZF_RING_1"/>
    <property type="match status" value="1"/>
</dbReference>
<keyword evidence="1" id="KW-0479">Metal-binding</keyword>
<evidence type="ECO:0000256" key="4">
    <source>
        <dbReference type="ARBA" id="ARBA00023242"/>
    </source>
</evidence>
<evidence type="ECO:0000256" key="7">
    <source>
        <dbReference type="RuleBase" id="RU367117"/>
    </source>
</evidence>
<dbReference type="GO" id="GO:0006355">
    <property type="term" value="P:regulation of DNA-templated transcription"/>
    <property type="evidence" value="ECO:0007669"/>
    <property type="project" value="InterPro"/>
</dbReference>
<comment type="subcellular location">
    <subcellularLocation>
        <location evidence="7">Nucleus</location>
    </subcellularLocation>
    <subcellularLocation>
        <location evidence="7">Cytoplasm</location>
    </subcellularLocation>
</comment>
<dbReference type="Gene3D" id="3.30.40.10">
    <property type="entry name" value="Zinc/RING finger domain, C3HC4 (zinc finger)"/>
    <property type="match status" value="1"/>
</dbReference>
<dbReference type="OrthoDB" id="1630758at2759"/>
<accession>A0A9P4R4L3</accession>
<comment type="similarity">
    <text evidence="7">Belongs to the YAF9 family.</text>
</comment>
<dbReference type="EMBL" id="ML996122">
    <property type="protein sequence ID" value="KAF2736702.1"/>
    <property type="molecule type" value="Genomic_DNA"/>
</dbReference>
<proteinExistence type="inferred from homology"/>
<dbReference type="InterPro" id="IPR038704">
    <property type="entry name" value="YEAST_sf"/>
</dbReference>
<dbReference type="InterPro" id="IPR005033">
    <property type="entry name" value="YEATS"/>
</dbReference>
<keyword evidence="7" id="KW-0804">Transcription</keyword>
<dbReference type="InterPro" id="IPR055129">
    <property type="entry name" value="YEATS_dom"/>
</dbReference>
<dbReference type="GO" id="GO:0008270">
    <property type="term" value="F:zinc ion binding"/>
    <property type="evidence" value="ECO:0007669"/>
    <property type="project" value="UniProtKB-KW"/>
</dbReference>
<keyword evidence="7" id="KW-0805">Transcription regulation</keyword>
<dbReference type="GO" id="GO:0006281">
    <property type="term" value="P:DNA repair"/>
    <property type="evidence" value="ECO:0007669"/>
    <property type="project" value="UniProtKB-UniRule"/>
</dbReference>
<feature type="region of interest" description="Disordered" evidence="8">
    <location>
        <begin position="251"/>
        <end position="270"/>
    </location>
</feature>
<name>A0A9P4R4L3_9PLEO</name>
<keyword evidence="3" id="KW-0862">Zinc</keyword>
<comment type="subunit">
    <text evidence="7">Component of the SWR1 chromatin-remodeling complex and of the NuA4 histone acetyltransferase complex.</text>
</comment>
<dbReference type="InterPro" id="IPR001841">
    <property type="entry name" value="Znf_RING"/>
</dbReference>
<evidence type="ECO:0000256" key="8">
    <source>
        <dbReference type="SAM" id="MobiDB-lite"/>
    </source>
</evidence>
<evidence type="ECO:0000256" key="6">
    <source>
        <dbReference type="PROSITE-ProRule" id="PRU00376"/>
    </source>
</evidence>
<keyword evidence="12" id="KW-1185">Reference proteome</keyword>
<dbReference type="SMART" id="SM00184">
    <property type="entry name" value="RING"/>
    <property type="match status" value="1"/>
</dbReference>
<sequence>MAETPAEAIAHDDVCPICHLLLFDPVRTRCNHILCASCMAQWADTTALSNIIPSRLDLNLSDFSPDYVAAIHAEANCPMCRTLTTASPDTTLKTALAQRYPLTYEERRVEELALRAAVAGSGHGTEGMVILIGNKHRIDRAAENRNTHDWTWFLRCSRPDLIEEVRVSLHDSFRPPQLTLRAPPFEVHRWGWGSFTVKANVVLKEPYSWITDGNSAATRNPVITLDWTLSFEGRGNQGRVRAKVRKILEDPHDDGRASPVAWPHMEADHV</sequence>
<dbReference type="GO" id="GO:0005737">
    <property type="term" value="C:cytoplasm"/>
    <property type="evidence" value="ECO:0007669"/>
    <property type="project" value="UniProtKB-SubCell"/>
</dbReference>
<comment type="domain">
    <text evidence="7">The coiled-coil domain is required for assembly into the NuA4 complex.</text>
</comment>
<feature type="domain" description="RING-type" evidence="9">
    <location>
        <begin position="15"/>
        <end position="81"/>
    </location>
</feature>
<dbReference type="GO" id="GO:0006325">
    <property type="term" value="P:chromatin organization"/>
    <property type="evidence" value="ECO:0007669"/>
    <property type="project" value="UniProtKB-KW"/>
</dbReference>
<evidence type="ECO:0000256" key="5">
    <source>
        <dbReference type="PROSITE-ProRule" id="PRU00175"/>
    </source>
</evidence>
<dbReference type="PROSITE" id="PS50089">
    <property type="entry name" value="ZF_RING_2"/>
    <property type="match status" value="1"/>
</dbReference>
<dbReference type="GO" id="GO:0000812">
    <property type="term" value="C:Swr1 complex"/>
    <property type="evidence" value="ECO:0007669"/>
    <property type="project" value="UniProtKB-UniRule"/>
</dbReference>
<evidence type="ECO:0000256" key="1">
    <source>
        <dbReference type="ARBA" id="ARBA00022723"/>
    </source>
</evidence>
<reference evidence="11" key="1">
    <citation type="journal article" date="2020" name="Stud. Mycol.">
        <title>101 Dothideomycetes genomes: a test case for predicting lifestyles and emergence of pathogens.</title>
        <authorList>
            <person name="Haridas S."/>
            <person name="Albert R."/>
            <person name="Binder M."/>
            <person name="Bloem J."/>
            <person name="Labutti K."/>
            <person name="Salamov A."/>
            <person name="Andreopoulos B."/>
            <person name="Baker S."/>
            <person name="Barry K."/>
            <person name="Bills G."/>
            <person name="Bluhm B."/>
            <person name="Cannon C."/>
            <person name="Castanera R."/>
            <person name="Culley D."/>
            <person name="Daum C."/>
            <person name="Ezra D."/>
            <person name="Gonzalez J."/>
            <person name="Henrissat B."/>
            <person name="Kuo A."/>
            <person name="Liang C."/>
            <person name="Lipzen A."/>
            <person name="Lutzoni F."/>
            <person name="Magnuson J."/>
            <person name="Mondo S."/>
            <person name="Nolan M."/>
            <person name="Ohm R."/>
            <person name="Pangilinan J."/>
            <person name="Park H.-J."/>
            <person name="Ramirez L."/>
            <person name="Alfaro M."/>
            <person name="Sun H."/>
            <person name="Tritt A."/>
            <person name="Yoshinaga Y."/>
            <person name="Zwiers L.-H."/>
            <person name="Turgeon B."/>
            <person name="Goodwin S."/>
            <person name="Spatafora J."/>
            <person name="Crous P."/>
            <person name="Grigoriev I."/>
        </authorList>
    </citation>
    <scope>NUCLEOTIDE SEQUENCE</scope>
    <source>
        <strain evidence="11">CBS 125425</strain>
    </source>
</reference>
<keyword evidence="7" id="KW-0227">DNA damage</keyword>
<evidence type="ECO:0000259" key="9">
    <source>
        <dbReference type="PROSITE" id="PS50089"/>
    </source>
</evidence>
<keyword evidence="2 5" id="KW-0863">Zinc-finger</keyword>
<dbReference type="SUPFAM" id="SSF57850">
    <property type="entry name" value="RING/U-box"/>
    <property type="match status" value="1"/>
</dbReference>